<dbReference type="RefSeq" id="WP_076665665.1">
    <property type="nucleotide sequence ID" value="NZ_FTPP01000001.1"/>
</dbReference>
<accession>A0A1R3WC76</accession>
<dbReference type="Proteomes" id="UP000187181">
    <property type="component" value="Unassembled WGS sequence"/>
</dbReference>
<dbReference type="GO" id="GO:0016740">
    <property type="term" value="F:transferase activity"/>
    <property type="evidence" value="ECO:0007669"/>
    <property type="project" value="UniProtKB-KW"/>
</dbReference>
<reference evidence="3" key="1">
    <citation type="submission" date="2017-01" db="EMBL/GenBank/DDBJ databases">
        <authorList>
            <person name="Varghese N."/>
            <person name="Submissions S."/>
        </authorList>
    </citation>
    <scope>NUCLEOTIDE SEQUENCE [LARGE SCALE GENOMIC DNA]</scope>
    <source>
        <strain evidence="3">LP100</strain>
    </source>
</reference>
<dbReference type="InterPro" id="IPR038740">
    <property type="entry name" value="BioF2-like_GNAT_dom"/>
</dbReference>
<organism evidence="2 3">
    <name type="scientific">Pontibacter indicus</name>
    <dbReference type="NCBI Taxonomy" id="1317125"/>
    <lineage>
        <taxon>Bacteria</taxon>
        <taxon>Pseudomonadati</taxon>
        <taxon>Bacteroidota</taxon>
        <taxon>Cytophagia</taxon>
        <taxon>Cytophagales</taxon>
        <taxon>Hymenobacteraceae</taxon>
        <taxon>Pontibacter</taxon>
    </lineage>
</organism>
<keyword evidence="3" id="KW-1185">Reference proteome</keyword>
<dbReference type="SUPFAM" id="SSF55729">
    <property type="entry name" value="Acyl-CoA N-acyltransferases (Nat)"/>
    <property type="match status" value="1"/>
</dbReference>
<dbReference type="InterPro" id="IPR016181">
    <property type="entry name" value="Acyl_CoA_acyltransferase"/>
</dbReference>
<gene>
    <name evidence="2" type="ORF">SAMN05444128_0208</name>
</gene>
<keyword evidence="2" id="KW-0808">Transferase</keyword>
<name>A0A1R3WC76_9BACT</name>
<evidence type="ECO:0000259" key="1">
    <source>
        <dbReference type="Pfam" id="PF13480"/>
    </source>
</evidence>
<dbReference type="Pfam" id="PF13480">
    <property type="entry name" value="Acetyltransf_6"/>
    <property type="match status" value="1"/>
</dbReference>
<dbReference type="EMBL" id="FTPP01000001">
    <property type="protein sequence ID" value="SIT75406.1"/>
    <property type="molecule type" value="Genomic_DNA"/>
</dbReference>
<dbReference type="OrthoDB" id="500470at2"/>
<dbReference type="AlphaFoldDB" id="A0A1R3WC76"/>
<dbReference type="STRING" id="1317125.SAMN05444128_0208"/>
<feature type="domain" description="BioF2-like acetyltransferase" evidence="1">
    <location>
        <begin position="184"/>
        <end position="323"/>
    </location>
</feature>
<sequence>MLTITESAITLQDKVEMATGEEAFRLIQDQTFINKWDALYKSCPWATTFQSLPFVKTWYELYSSRFQPVIVCYWQSGELTGLIFLAHSSSDNKIKGAGGDIAYYQTWLTLDQSNFFIKTSIRKLRLLFPGHTISFVQLPPHTPIDWVEDDSDLKKICTIKKVSRPLVVLKDKSVEKLLRIKDFKASCNRLKRIGNLTYERIYDLQYFCDVLDVLTYQYDFRQGATINWTPFLKNPLRKQLLIEMFKQNLLHVTLLKSNDEIIASLVATLGKNNWIHGVGLNSHSPFYASHSPGFVCFVKFIQMLAHEGYDTLDLTTGNQAYKRRLANGYDQVYELIVSDKSRSVAKEILQDSLLKLLKPQFKGLFNQYKTYFSQAKQEFEVVRNQGILPYSMHKLNNRKQQLYDFKTNQEPDNSDCTAIIKRCSLLDLLSYDQTQGFISRQGFLRDAMKRFELGEQSFTWVEGGKLLACAWFLGPIRSIKDRRPFILPEGGAIIHGIYCHPQANERLDLFLNGVRSEARKINHQADIYAVVSSPVAKRSKIISKSTATLHVKIGQ</sequence>
<protein>
    <submittedName>
        <fullName evidence="2">Acetyltransferase (GNAT) domain-containing protein</fullName>
    </submittedName>
</protein>
<proteinExistence type="predicted"/>
<evidence type="ECO:0000313" key="3">
    <source>
        <dbReference type="Proteomes" id="UP000187181"/>
    </source>
</evidence>
<evidence type="ECO:0000313" key="2">
    <source>
        <dbReference type="EMBL" id="SIT75406.1"/>
    </source>
</evidence>